<sequence length="66" mass="7491">MGIGETRGRKWTVVEEGRHTEQILKPCGRVTGSKTKIAYRSAKQNSVPYFSSSFTFTYKKLKFSKG</sequence>
<evidence type="ECO:0000313" key="1">
    <source>
        <dbReference type="EMBL" id="VFU59921.1"/>
    </source>
</evidence>
<accession>A0A6N2MZE2</accession>
<proteinExistence type="predicted"/>
<dbReference type="EMBL" id="CAADRP010002040">
    <property type="protein sequence ID" value="VFU59921.1"/>
    <property type="molecule type" value="Genomic_DNA"/>
</dbReference>
<organism evidence="1">
    <name type="scientific">Salix viminalis</name>
    <name type="common">Common osier</name>
    <name type="synonym">Basket willow</name>
    <dbReference type="NCBI Taxonomy" id="40686"/>
    <lineage>
        <taxon>Eukaryota</taxon>
        <taxon>Viridiplantae</taxon>
        <taxon>Streptophyta</taxon>
        <taxon>Embryophyta</taxon>
        <taxon>Tracheophyta</taxon>
        <taxon>Spermatophyta</taxon>
        <taxon>Magnoliopsida</taxon>
        <taxon>eudicotyledons</taxon>
        <taxon>Gunneridae</taxon>
        <taxon>Pentapetalae</taxon>
        <taxon>rosids</taxon>
        <taxon>fabids</taxon>
        <taxon>Malpighiales</taxon>
        <taxon>Salicaceae</taxon>
        <taxon>Saliceae</taxon>
        <taxon>Salix</taxon>
    </lineage>
</organism>
<gene>
    <name evidence="1" type="ORF">SVIM_LOCUS442447</name>
</gene>
<dbReference type="AlphaFoldDB" id="A0A6N2MZE2"/>
<protein>
    <submittedName>
        <fullName evidence="1">Uncharacterized protein</fullName>
    </submittedName>
</protein>
<name>A0A6N2MZE2_SALVM</name>
<reference evidence="1" key="1">
    <citation type="submission" date="2019-03" db="EMBL/GenBank/DDBJ databases">
        <authorList>
            <person name="Mank J."/>
            <person name="Almeida P."/>
        </authorList>
    </citation>
    <scope>NUCLEOTIDE SEQUENCE</scope>
    <source>
        <strain evidence="1">78183</strain>
    </source>
</reference>